<protein>
    <recommendedName>
        <fullName evidence="4">Peptidase A2 domain-containing protein</fullName>
    </recommendedName>
</protein>
<dbReference type="Proteomes" id="UP000034410">
    <property type="component" value="Chromosome"/>
</dbReference>
<reference evidence="2 3" key="1">
    <citation type="journal article" date="2015" name="Genome Announc.">
        <title>Complete Genome Sequence of Sedimenticola thiotaurini Strain SIP-G1, a Polyphosphate- and Polyhydroxyalkanoate-Accumulating Sulfur-Oxidizing Gammaproteobacterium Isolated from Salt Marsh Sediments.</title>
        <authorList>
            <person name="Flood B.E."/>
            <person name="Jones D.S."/>
            <person name="Bailey J.V."/>
        </authorList>
    </citation>
    <scope>NUCLEOTIDE SEQUENCE [LARGE SCALE GENOMIC DNA]</scope>
    <source>
        <strain evidence="2 3">SIP-G1</strain>
    </source>
</reference>
<dbReference type="Pfam" id="PF13975">
    <property type="entry name" value="gag-asp_proteas"/>
    <property type="match status" value="1"/>
</dbReference>
<proteinExistence type="predicted"/>
<dbReference type="PATRIC" id="fig|1543721.4.peg.266"/>
<evidence type="ECO:0000313" key="3">
    <source>
        <dbReference type="Proteomes" id="UP000034410"/>
    </source>
</evidence>
<evidence type="ECO:0000256" key="1">
    <source>
        <dbReference type="SAM" id="SignalP"/>
    </source>
</evidence>
<feature type="signal peptide" evidence="1">
    <location>
        <begin position="1"/>
        <end position="22"/>
    </location>
</feature>
<dbReference type="CDD" id="cd05483">
    <property type="entry name" value="retropepsin_like_bacteria"/>
    <property type="match status" value="1"/>
</dbReference>
<dbReference type="KEGG" id="seds:AAY24_01255"/>
<dbReference type="RefSeq" id="WP_046860914.1">
    <property type="nucleotide sequence ID" value="NZ_CP011412.1"/>
</dbReference>
<dbReference type="OrthoDB" id="9179511at2"/>
<dbReference type="Gene3D" id="2.40.70.10">
    <property type="entry name" value="Acid Proteases"/>
    <property type="match status" value="1"/>
</dbReference>
<dbReference type="InterPro" id="IPR021109">
    <property type="entry name" value="Peptidase_aspartic_dom_sf"/>
</dbReference>
<keyword evidence="1" id="KW-0732">Signal</keyword>
<evidence type="ECO:0000313" key="2">
    <source>
        <dbReference type="EMBL" id="AKH21978.1"/>
    </source>
</evidence>
<dbReference type="EMBL" id="CP011412">
    <property type="protein sequence ID" value="AKH21978.1"/>
    <property type="molecule type" value="Genomic_DNA"/>
</dbReference>
<dbReference type="InterPro" id="IPR034122">
    <property type="entry name" value="Retropepsin-like_bacterial"/>
</dbReference>
<gene>
    <name evidence="2" type="ORF">AAY24_01255</name>
</gene>
<accession>A0A0F7K4S0</accession>
<dbReference type="SUPFAM" id="SSF50630">
    <property type="entry name" value="Acid proteases"/>
    <property type="match status" value="1"/>
</dbReference>
<feature type="chain" id="PRO_5002517854" description="Peptidase A2 domain-containing protein" evidence="1">
    <location>
        <begin position="23"/>
        <end position="165"/>
    </location>
</feature>
<evidence type="ECO:0008006" key="4">
    <source>
        <dbReference type="Google" id="ProtNLM"/>
    </source>
</evidence>
<sequence>MKPTISSFAGLCALLISSTVAAEDFGTSIPMRAGNATTYYVKAAVGDLEAMDFMVDTGSGYTTINEQTLGELEQNQQAEYLRELRGILANGTELVVPVYRLTRINIGGGCQLDNIEAAVFPGNTRQILGLSALKQAGPFIFSFDPPNLILSNCPSSELLASAPEK</sequence>
<organism evidence="2 3">
    <name type="scientific">Sedimenticola thiotaurini</name>
    <dbReference type="NCBI Taxonomy" id="1543721"/>
    <lineage>
        <taxon>Bacteria</taxon>
        <taxon>Pseudomonadati</taxon>
        <taxon>Pseudomonadota</taxon>
        <taxon>Gammaproteobacteria</taxon>
        <taxon>Chromatiales</taxon>
        <taxon>Sedimenticolaceae</taxon>
        <taxon>Sedimenticola</taxon>
    </lineage>
</organism>
<name>A0A0F7K4S0_9GAMM</name>
<keyword evidence="3" id="KW-1185">Reference proteome</keyword>
<dbReference type="AlphaFoldDB" id="A0A0F7K4S0"/>